<evidence type="ECO:0000256" key="5">
    <source>
        <dbReference type="ARBA" id="ARBA00023002"/>
    </source>
</evidence>
<evidence type="ECO:0000256" key="6">
    <source>
        <dbReference type="ARBA" id="ARBA00023008"/>
    </source>
</evidence>
<comment type="similarity">
    <text evidence="2">Belongs to the tyrosinase family.</text>
</comment>
<reference evidence="9 10" key="1">
    <citation type="journal article" date="2020" name="Mol. Plant">
        <title>The Chromosome-Based Rubber Tree Genome Provides New Insights into Spurge Genome Evolution and Rubber Biosynthesis.</title>
        <authorList>
            <person name="Liu J."/>
            <person name="Shi C."/>
            <person name="Shi C.C."/>
            <person name="Li W."/>
            <person name="Zhang Q.J."/>
            <person name="Zhang Y."/>
            <person name="Li K."/>
            <person name="Lu H.F."/>
            <person name="Shi C."/>
            <person name="Zhu S.T."/>
            <person name="Xiao Z.Y."/>
            <person name="Nan H."/>
            <person name="Yue Y."/>
            <person name="Zhu X.G."/>
            <person name="Wu Y."/>
            <person name="Hong X.N."/>
            <person name="Fan G.Y."/>
            <person name="Tong Y."/>
            <person name="Zhang D."/>
            <person name="Mao C.L."/>
            <person name="Liu Y.L."/>
            <person name="Hao S.J."/>
            <person name="Liu W.Q."/>
            <person name="Lv M.Q."/>
            <person name="Zhang H.B."/>
            <person name="Liu Y."/>
            <person name="Hu-Tang G.R."/>
            <person name="Wang J.P."/>
            <person name="Wang J.H."/>
            <person name="Sun Y.H."/>
            <person name="Ni S.B."/>
            <person name="Chen W.B."/>
            <person name="Zhang X.C."/>
            <person name="Jiao Y.N."/>
            <person name="Eichler E.E."/>
            <person name="Li G.H."/>
            <person name="Liu X."/>
            <person name="Gao L.Z."/>
        </authorList>
    </citation>
    <scope>NUCLEOTIDE SEQUENCE [LARGE SCALE GENOMIC DNA]</scope>
    <source>
        <strain evidence="10">cv. GT1</strain>
        <tissue evidence="9">Leaf</tissue>
    </source>
</reference>
<organism evidence="9 10">
    <name type="scientific">Hevea brasiliensis</name>
    <name type="common">Para rubber tree</name>
    <name type="synonym">Siphonia brasiliensis</name>
    <dbReference type="NCBI Taxonomy" id="3981"/>
    <lineage>
        <taxon>Eukaryota</taxon>
        <taxon>Viridiplantae</taxon>
        <taxon>Streptophyta</taxon>
        <taxon>Embryophyta</taxon>
        <taxon>Tracheophyta</taxon>
        <taxon>Spermatophyta</taxon>
        <taxon>Magnoliopsida</taxon>
        <taxon>eudicotyledons</taxon>
        <taxon>Gunneridae</taxon>
        <taxon>Pentapetalae</taxon>
        <taxon>rosids</taxon>
        <taxon>fabids</taxon>
        <taxon>Malpighiales</taxon>
        <taxon>Euphorbiaceae</taxon>
        <taxon>Crotonoideae</taxon>
        <taxon>Micrandreae</taxon>
        <taxon>Hevea</taxon>
    </lineage>
</organism>
<evidence type="ECO:0000256" key="7">
    <source>
        <dbReference type="ARBA" id="ARBA00023157"/>
    </source>
</evidence>
<dbReference type="InterPro" id="IPR008922">
    <property type="entry name" value="Di-copper_centre_dom_sf"/>
</dbReference>
<keyword evidence="7" id="KW-1015">Disulfide bond</keyword>
<protein>
    <recommendedName>
        <fullName evidence="8">Tyrosinase copper-binding domain-containing protein</fullName>
    </recommendedName>
</protein>
<accession>A0A6A6LVJ3</accession>
<dbReference type="InterPro" id="IPR022740">
    <property type="entry name" value="Polyphenol_oxidase_C"/>
</dbReference>
<dbReference type="Pfam" id="PF12142">
    <property type="entry name" value="PPO1_DWL"/>
    <property type="match status" value="1"/>
</dbReference>
<dbReference type="InterPro" id="IPR002227">
    <property type="entry name" value="Tyrosinase_Cu-bd"/>
</dbReference>
<gene>
    <name evidence="9" type="ORF">GH714_020474</name>
</gene>
<keyword evidence="10" id="KW-1185">Reference proteome</keyword>
<keyword evidence="5" id="KW-0560">Oxidoreductase</keyword>
<evidence type="ECO:0000256" key="2">
    <source>
        <dbReference type="ARBA" id="ARBA00009928"/>
    </source>
</evidence>
<dbReference type="SUPFAM" id="SSF48056">
    <property type="entry name" value="Di-copper centre-containing domain"/>
    <property type="match status" value="1"/>
</dbReference>
<dbReference type="PANTHER" id="PTHR11474">
    <property type="entry name" value="TYROSINASE FAMILY MEMBER"/>
    <property type="match status" value="1"/>
</dbReference>
<feature type="domain" description="Tyrosinase copper-binding" evidence="8">
    <location>
        <begin position="229"/>
        <end position="240"/>
    </location>
</feature>
<dbReference type="GO" id="GO:0004097">
    <property type="term" value="F:catechol oxidase activity"/>
    <property type="evidence" value="ECO:0007669"/>
    <property type="project" value="InterPro"/>
</dbReference>
<evidence type="ECO:0000313" key="9">
    <source>
        <dbReference type="EMBL" id="KAF2303639.1"/>
    </source>
</evidence>
<evidence type="ECO:0000256" key="1">
    <source>
        <dbReference type="ARBA" id="ARBA00001973"/>
    </source>
</evidence>
<keyword evidence="4" id="KW-0883">Thioether bond</keyword>
<dbReference type="PANTHER" id="PTHR11474:SF76">
    <property type="entry name" value="SHKT DOMAIN-CONTAINING PROTEIN"/>
    <property type="match status" value="1"/>
</dbReference>
<dbReference type="Pfam" id="PF00264">
    <property type="entry name" value="Tyrosinase"/>
    <property type="match status" value="1"/>
</dbReference>
<keyword evidence="3" id="KW-0479">Metal-binding</keyword>
<dbReference type="Proteomes" id="UP000467840">
    <property type="component" value="Chromosome 16"/>
</dbReference>
<dbReference type="GO" id="GO:0046872">
    <property type="term" value="F:metal ion binding"/>
    <property type="evidence" value="ECO:0007669"/>
    <property type="project" value="UniProtKB-KW"/>
</dbReference>
<dbReference type="AlphaFoldDB" id="A0A6A6LVJ3"/>
<evidence type="ECO:0000313" key="10">
    <source>
        <dbReference type="Proteomes" id="UP000467840"/>
    </source>
</evidence>
<dbReference type="PRINTS" id="PR00092">
    <property type="entry name" value="TYROSINASE"/>
</dbReference>
<dbReference type="Pfam" id="PF12143">
    <property type="entry name" value="PPO1_KFDV"/>
    <property type="match status" value="1"/>
</dbReference>
<comment type="caution">
    <text evidence="9">The sequence shown here is derived from an EMBL/GenBank/DDBJ whole genome shotgun (WGS) entry which is preliminary data.</text>
</comment>
<sequence length="392" mass="44201">MSISFFFCLSFPNTSELSITKSRNHPYVPRVISCKAKIDDHQNPVTRRDVLIGLGGLCGATTLGDPFAKPILASDLTKCGKVHLPHGAKPINCCPPPSTNILDFKLPYSNSPLRIRPAAHLVDDAYIAKYSKAIELMKALPDDDPRSFKQQANIHCASCDGAYHQLGFPDLKYQTAKLFLGYSYPAGHLPDPGPGSIEQVPHNTIHNWAVDNTQRNCEDMGIFYSAGRDPVFFAHHSNIDRMWKIWKTLRGKRIEITDLDWLDEAFPFYDENAKLVRVKPTPRRLIKKVARMARLGGQRNQEAKEIKKPKEKEEEEEILVIDGIELERNAMVKFDVYANDKHDSPSGPDKSEFAGSFVNVPHVHKHGNKMKTCFRLGITDLLEDLVLKMMIV</sequence>
<evidence type="ECO:0000256" key="4">
    <source>
        <dbReference type="ARBA" id="ARBA00022784"/>
    </source>
</evidence>
<evidence type="ECO:0000256" key="3">
    <source>
        <dbReference type="ARBA" id="ARBA00022723"/>
    </source>
</evidence>
<dbReference type="EMBL" id="JAAGAX010000009">
    <property type="protein sequence ID" value="KAF2303639.1"/>
    <property type="molecule type" value="Genomic_DNA"/>
</dbReference>
<evidence type="ECO:0000259" key="8">
    <source>
        <dbReference type="PROSITE" id="PS00498"/>
    </source>
</evidence>
<proteinExistence type="inferred from homology"/>
<dbReference type="PROSITE" id="PS00498">
    <property type="entry name" value="TYROSINASE_2"/>
    <property type="match status" value="1"/>
</dbReference>
<dbReference type="InterPro" id="IPR022739">
    <property type="entry name" value="Polyphenol_oxidase_cen"/>
</dbReference>
<dbReference type="Gene3D" id="1.10.1280.10">
    <property type="entry name" value="Di-copper center containing domain from catechol oxidase"/>
    <property type="match status" value="2"/>
</dbReference>
<dbReference type="InterPro" id="IPR050316">
    <property type="entry name" value="Tyrosinase/Hemocyanin"/>
</dbReference>
<name>A0A6A6LVJ3_HEVBR</name>
<comment type="cofactor">
    <cofactor evidence="1">
        <name>Cu(2+)</name>
        <dbReference type="ChEBI" id="CHEBI:29036"/>
    </cofactor>
</comment>
<keyword evidence="6" id="KW-0186">Copper</keyword>